<comment type="caution">
    <text evidence="2">The sequence shown here is derived from an EMBL/GenBank/DDBJ whole genome shotgun (WGS) entry which is preliminary data.</text>
</comment>
<sequence length="116" mass="13203">GKKSGWWFWYLHLSVDGVSSNHYWKRSGPGQSRNARFGKEDKKWHGIVGVPHQTHSINYAGYTNGNAQSHGIFIIKILRDLIIGYSKIRVEFVVTRCKGVGISDHELRGFPMGGRY</sequence>
<keyword evidence="3" id="KW-1185">Reference proteome</keyword>
<keyword evidence="1" id="KW-0732">Signal</keyword>
<protein>
    <submittedName>
        <fullName evidence="2">Uncharacterized protein</fullName>
    </submittedName>
</protein>
<name>A0A2G7EMF9_9EURO</name>
<dbReference type="Proteomes" id="UP000231358">
    <property type="component" value="Unassembled WGS sequence"/>
</dbReference>
<accession>A0A2G7EMF9</accession>
<feature type="chain" id="PRO_5013862692" evidence="1">
    <location>
        <begin position="21"/>
        <end position="116"/>
    </location>
</feature>
<reference evidence="2 3" key="1">
    <citation type="submission" date="2017-05" db="EMBL/GenBank/DDBJ databases">
        <title>Genome sequence for an aflatoxigenic pathogen of Argentinian peanut, Aspergillus arachidicola.</title>
        <authorList>
            <person name="Moore G."/>
            <person name="Beltz S.B."/>
            <person name="Mack B.M."/>
        </authorList>
    </citation>
    <scope>NUCLEOTIDE SEQUENCE [LARGE SCALE GENOMIC DNA]</scope>
    <source>
        <strain evidence="2 3">CBS 117610</strain>
    </source>
</reference>
<proteinExistence type="predicted"/>
<feature type="signal peptide" evidence="1">
    <location>
        <begin position="1"/>
        <end position="20"/>
    </location>
</feature>
<gene>
    <name evidence="2" type="ORF">AARAC_009031</name>
</gene>
<dbReference type="AlphaFoldDB" id="A0A2G7EMF9"/>
<evidence type="ECO:0000313" key="3">
    <source>
        <dbReference type="Proteomes" id="UP000231358"/>
    </source>
</evidence>
<feature type="non-terminal residue" evidence="2">
    <location>
        <position position="1"/>
    </location>
</feature>
<evidence type="ECO:0000256" key="1">
    <source>
        <dbReference type="SAM" id="SignalP"/>
    </source>
</evidence>
<organism evidence="2 3">
    <name type="scientific">Aspergillus arachidicola</name>
    <dbReference type="NCBI Taxonomy" id="656916"/>
    <lineage>
        <taxon>Eukaryota</taxon>
        <taxon>Fungi</taxon>
        <taxon>Dikarya</taxon>
        <taxon>Ascomycota</taxon>
        <taxon>Pezizomycotina</taxon>
        <taxon>Eurotiomycetes</taxon>
        <taxon>Eurotiomycetidae</taxon>
        <taxon>Eurotiales</taxon>
        <taxon>Aspergillaceae</taxon>
        <taxon>Aspergillus</taxon>
        <taxon>Aspergillus subgen. Circumdati</taxon>
    </lineage>
</organism>
<evidence type="ECO:0000313" key="2">
    <source>
        <dbReference type="EMBL" id="PIG69538.1"/>
    </source>
</evidence>
<dbReference type="EMBL" id="NEXV01000723">
    <property type="protein sequence ID" value="PIG69538.1"/>
    <property type="molecule type" value="Genomic_DNA"/>
</dbReference>